<comment type="caution">
    <text evidence="1">The sequence shown here is derived from an EMBL/GenBank/DDBJ whole genome shotgun (WGS) entry which is preliminary data.</text>
</comment>
<keyword evidence="2" id="KW-1185">Reference proteome</keyword>
<protein>
    <submittedName>
        <fullName evidence="1">Uncharacterized protein</fullName>
    </submittedName>
</protein>
<reference evidence="1" key="1">
    <citation type="submission" date="2020-10" db="EMBL/GenBank/DDBJ databases">
        <title>ChiBAC.</title>
        <authorList>
            <person name="Zenner C."/>
            <person name="Hitch T.C.A."/>
            <person name="Clavel T."/>
        </authorList>
    </citation>
    <scope>NUCLEOTIDE SEQUENCE</scope>
    <source>
        <strain evidence="1">DSM 107454</strain>
    </source>
</reference>
<evidence type="ECO:0000313" key="1">
    <source>
        <dbReference type="EMBL" id="MBE5040140.1"/>
    </source>
</evidence>
<accession>A0A9D5M0Q7</accession>
<dbReference type="RefSeq" id="WP_226392689.1">
    <property type="nucleotide sequence ID" value="NZ_JADCKB010000011.1"/>
</dbReference>
<gene>
    <name evidence="1" type="ORF">INF28_06660</name>
</gene>
<name>A0A9D5M0Q7_9FIRM</name>
<dbReference type="AlphaFoldDB" id="A0A9D5M0Q7"/>
<proteinExistence type="predicted"/>
<dbReference type="Proteomes" id="UP000806542">
    <property type="component" value="Unassembled WGS sequence"/>
</dbReference>
<organism evidence="1 2">
    <name type="scientific">Ructibacterium gallinarum</name>
    <dbReference type="NCBI Taxonomy" id="2779355"/>
    <lineage>
        <taxon>Bacteria</taxon>
        <taxon>Bacillati</taxon>
        <taxon>Bacillota</taxon>
        <taxon>Clostridia</taxon>
        <taxon>Eubacteriales</taxon>
        <taxon>Oscillospiraceae</taxon>
        <taxon>Ructibacterium</taxon>
    </lineage>
</organism>
<evidence type="ECO:0000313" key="2">
    <source>
        <dbReference type="Proteomes" id="UP000806542"/>
    </source>
</evidence>
<dbReference type="EMBL" id="JADCKB010000011">
    <property type="protein sequence ID" value="MBE5040140.1"/>
    <property type="molecule type" value="Genomic_DNA"/>
</dbReference>
<sequence length="66" mass="7381">MVKIIEKSECNKALSADEVIAANLAMVADGLATLRQFFQPNSEDDVIAFELESCRRKIAKIRKQVL</sequence>